<dbReference type="EMBL" id="JBJJXI010000059">
    <property type="protein sequence ID" value="KAL3398924.1"/>
    <property type="molecule type" value="Genomic_DNA"/>
</dbReference>
<dbReference type="AlphaFoldDB" id="A0ABD2X2E8"/>
<organism evidence="2 3">
    <name type="scientific">Trichogramma kaykai</name>
    <dbReference type="NCBI Taxonomy" id="54128"/>
    <lineage>
        <taxon>Eukaryota</taxon>
        <taxon>Metazoa</taxon>
        <taxon>Ecdysozoa</taxon>
        <taxon>Arthropoda</taxon>
        <taxon>Hexapoda</taxon>
        <taxon>Insecta</taxon>
        <taxon>Pterygota</taxon>
        <taxon>Neoptera</taxon>
        <taxon>Endopterygota</taxon>
        <taxon>Hymenoptera</taxon>
        <taxon>Apocrita</taxon>
        <taxon>Proctotrupomorpha</taxon>
        <taxon>Chalcidoidea</taxon>
        <taxon>Trichogrammatidae</taxon>
        <taxon>Trichogramma</taxon>
    </lineage>
</organism>
<evidence type="ECO:0000256" key="1">
    <source>
        <dbReference type="SAM" id="MobiDB-lite"/>
    </source>
</evidence>
<protein>
    <submittedName>
        <fullName evidence="2">Uncharacterized protein</fullName>
    </submittedName>
</protein>
<feature type="region of interest" description="Disordered" evidence="1">
    <location>
        <begin position="214"/>
        <end position="242"/>
    </location>
</feature>
<proteinExistence type="predicted"/>
<accession>A0ABD2X2E8</accession>
<dbReference type="Proteomes" id="UP001627154">
    <property type="component" value="Unassembled WGS sequence"/>
</dbReference>
<sequence length="341" mass="37741">MSKPTQLDWNLVAGRKQGYKRKNHSPNENKTVKRSFLMPMDYWLSTPATTSNSFVPLDTEEATETAVNVKAIESAQNIELEKNNDSQQHTAKPTPIFVSGVENLSPLRNMLEMTAAKNYTLKTLAGKQNAVEDEPPAALTQNDVRERVRNRRCVTAASTETSSASVVACSATTSDQQVCQNVPEAITVVEIASQCEGEQEITCGPLAIEVEVTTESSTPNETRPSLPNFVVDPQSQEKKKELDPGVSFAPWRLIPIDIPLPAYRRLTAAPRPTHSRSKAASQPVYNRSTTAERAPWIFSVPTVTYIPTPKAELIRRRREEAARARALLRPVEEIEDIFATG</sequence>
<reference evidence="2 3" key="1">
    <citation type="journal article" date="2024" name="bioRxiv">
        <title>A reference genome for Trichogramma kaykai: A tiny desert-dwelling parasitoid wasp with competing sex-ratio distorters.</title>
        <authorList>
            <person name="Culotta J."/>
            <person name="Lindsey A.R."/>
        </authorList>
    </citation>
    <scope>NUCLEOTIDE SEQUENCE [LARGE SCALE GENOMIC DNA]</scope>
    <source>
        <strain evidence="2 3">KSX58</strain>
    </source>
</reference>
<evidence type="ECO:0000313" key="3">
    <source>
        <dbReference type="Proteomes" id="UP001627154"/>
    </source>
</evidence>
<feature type="compositionally biased region" description="Polar residues" evidence="1">
    <location>
        <begin position="214"/>
        <end position="225"/>
    </location>
</feature>
<evidence type="ECO:0000313" key="2">
    <source>
        <dbReference type="EMBL" id="KAL3398924.1"/>
    </source>
</evidence>
<keyword evidence="3" id="KW-1185">Reference proteome</keyword>
<comment type="caution">
    <text evidence="2">The sequence shown here is derived from an EMBL/GenBank/DDBJ whole genome shotgun (WGS) entry which is preliminary data.</text>
</comment>
<gene>
    <name evidence="2" type="ORF">TKK_008016</name>
</gene>
<name>A0ABD2X2E8_9HYME</name>